<dbReference type="Proteomes" id="UP000198644">
    <property type="component" value="Unassembled WGS sequence"/>
</dbReference>
<dbReference type="GO" id="GO:0000160">
    <property type="term" value="P:phosphorelay signal transduction system"/>
    <property type="evidence" value="ECO:0007669"/>
    <property type="project" value="InterPro"/>
</dbReference>
<dbReference type="Gene3D" id="3.40.50.2300">
    <property type="match status" value="1"/>
</dbReference>
<dbReference type="InterPro" id="IPR009057">
    <property type="entry name" value="Homeodomain-like_sf"/>
</dbReference>
<evidence type="ECO:0000313" key="7">
    <source>
        <dbReference type="EMBL" id="SFR78106.1"/>
    </source>
</evidence>
<dbReference type="SMART" id="SM00448">
    <property type="entry name" value="REC"/>
    <property type="match status" value="1"/>
</dbReference>
<evidence type="ECO:0000256" key="1">
    <source>
        <dbReference type="ARBA" id="ARBA00023015"/>
    </source>
</evidence>
<dbReference type="Pfam" id="PF12833">
    <property type="entry name" value="HTH_18"/>
    <property type="match status" value="1"/>
</dbReference>
<dbReference type="GO" id="GO:0003700">
    <property type="term" value="F:DNA-binding transcription factor activity"/>
    <property type="evidence" value="ECO:0007669"/>
    <property type="project" value="InterPro"/>
</dbReference>
<accession>A0A1I6JGH8</accession>
<dbReference type="InterPro" id="IPR018062">
    <property type="entry name" value="HTH_AraC-typ_CS"/>
</dbReference>
<evidence type="ECO:0000259" key="6">
    <source>
        <dbReference type="PROSITE" id="PS50110"/>
    </source>
</evidence>
<dbReference type="AlphaFoldDB" id="A0A1I6JGH8"/>
<dbReference type="Gene3D" id="1.10.10.60">
    <property type="entry name" value="Homeodomain-like"/>
    <property type="match status" value="2"/>
</dbReference>
<dbReference type="SUPFAM" id="SSF46689">
    <property type="entry name" value="Homeodomain-like"/>
    <property type="match status" value="2"/>
</dbReference>
<dbReference type="STRING" id="650891.SAMN05216203_3001"/>
<reference evidence="8" key="1">
    <citation type="submission" date="2016-10" db="EMBL/GenBank/DDBJ databases">
        <authorList>
            <person name="Varghese N."/>
            <person name="Submissions S."/>
        </authorList>
    </citation>
    <scope>NUCLEOTIDE SEQUENCE [LARGE SCALE GENOMIC DNA]</scope>
    <source>
        <strain evidence="8">CGMCC 1.9167</strain>
    </source>
</reference>
<evidence type="ECO:0000256" key="4">
    <source>
        <dbReference type="PROSITE-ProRule" id="PRU00169"/>
    </source>
</evidence>
<evidence type="ECO:0000259" key="5">
    <source>
        <dbReference type="PROSITE" id="PS01124"/>
    </source>
</evidence>
<dbReference type="EMBL" id="FOYW01000002">
    <property type="protein sequence ID" value="SFR78106.1"/>
    <property type="molecule type" value="Genomic_DNA"/>
</dbReference>
<dbReference type="PANTHER" id="PTHR43280">
    <property type="entry name" value="ARAC-FAMILY TRANSCRIPTIONAL REGULATOR"/>
    <property type="match status" value="1"/>
</dbReference>
<dbReference type="InterPro" id="IPR011006">
    <property type="entry name" value="CheY-like_superfamily"/>
</dbReference>
<gene>
    <name evidence="7" type="ORF">SAMN05216203_3001</name>
</gene>
<evidence type="ECO:0000256" key="2">
    <source>
        <dbReference type="ARBA" id="ARBA00023125"/>
    </source>
</evidence>
<dbReference type="PROSITE" id="PS00041">
    <property type="entry name" value="HTH_ARAC_FAMILY_1"/>
    <property type="match status" value="1"/>
</dbReference>
<dbReference type="SUPFAM" id="SSF52172">
    <property type="entry name" value="CheY-like"/>
    <property type="match status" value="1"/>
</dbReference>
<keyword evidence="3" id="KW-0804">Transcription</keyword>
<evidence type="ECO:0000313" key="8">
    <source>
        <dbReference type="Proteomes" id="UP000198644"/>
    </source>
</evidence>
<protein>
    <submittedName>
        <fullName evidence="7">Two component transcriptional regulator, AraC family</fullName>
    </submittedName>
</protein>
<dbReference type="Pfam" id="PF00072">
    <property type="entry name" value="Response_reg"/>
    <property type="match status" value="1"/>
</dbReference>
<dbReference type="PROSITE" id="PS50110">
    <property type="entry name" value="RESPONSE_REGULATORY"/>
    <property type="match status" value="1"/>
</dbReference>
<keyword evidence="2" id="KW-0238">DNA-binding</keyword>
<dbReference type="GO" id="GO:0009893">
    <property type="term" value="P:positive regulation of metabolic process"/>
    <property type="evidence" value="ECO:0007669"/>
    <property type="project" value="UniProtKB-ARBA"/>
</dbReference>
<dbReference type="PRINTS" id="PR00032">
    <property type="entry name" value="HTHARAC"/>
</dbReference>
<dbReference type="SMART" id="SM00342">
    <property type="entry name" value="HTH_ARAC"/>
    <property type="match status" value="1"/>
</dbReference>
<sequence>MDSAARILIVVRNVETDSPDNYGALLERQGYQVEYVPSGQCPLAAIRKKTPLVVLFQFDYPDLPGLASLRETKQQIPSVPVIMITQAHSEQLAVWAFRARVWDYFVHPIDTKRLIDVADTLTKIRQGRPAKRTELDQGNTIPPEARLRCSGSREEQAILDQVLTYVDNNLHRKIVQLEVAKRFDLSPFQFSRLFKRLTTVTFQSYLLTRRVEEAKRLLANPKISITDVCFTVGFQDLSYFTRVFQRHVGITPSHFRRSVGEKPATASKEELLEQAVDYEVLFTSEKPEPVKSLSKN</sequence>
<organism evidence="7 8">
    <name type="scientific">Marinobacter daqiaonensis</name>
    <dbReference type="NCBI Taxonomy" id="650891"/>
    <lineage>
        <taxon>Bacteria</taxon>
        <taxon>Pseudomonadati</taxon>
        <taxon>Pseudomonadota</taxon>
        <taxon>Gammaproteobacteria</taxon>
        <taxon>Pseudomonadales</taxon>
        <taxon>Marinobacteraceae</taxon>
        <taxon>Marinobacter</taxon>
    </lineage>
</organism>
<keyword evidence="1" id="KW-0805">Transcription regulation</keyword>
<dbReference type="InterPro" id="IPR020449">
    <property type="entry name" value="Tscrpt_reg_AraC-type_HTH"/>
</dbReference>
<proteinExistence type="predicted"/>
<dbReference type="PANTHER" id="PTHR43280:SF2">
    <property type="entry name" value="HTH-TYPE TRANSCRIPTIONAL REGULATOR EXSA"/>
    <property type="match status" value="1"/>
</dbReference>
<name>A0A1I6JGH8_9GAMM</name>
<dbReference type="InterPro" id="IPR001789">
    <property type="entry name" value="Sig_transdc_resp-reg_receiver"/>
</dbReference>
<keyword evidence="8" id="KW-1185">Reference proteome</keyword>
<dbReference type="PROSITE" id="PS01124">
    <property type="entry name" value="HTH_ARAC_FAMILY_2"/>
    <property type="match status" value="1"/>
</dbReference>
<comment type="caution">
    <text evidence="4">Lacks conserved residue(s) required for the propagation of feature annotation.</text>
</comment>
<feature type="domain" description="Response regulatory" evidence="6">
    <location>
        <begin position="8"/>
        <end position="122"/>
    </location>
</feature>
<evidence type="ECO:0000256" key="3">
    <source>
        <dbReference type="ARBA" id="ARBA00023163"/>
    </source>
</evidence>
<dbReference type="RefSeq" id="WP_167812672.1">
    <property type="nucleotide sequence ID" value="NZ_FOYW01000002.1"/>
</dbReference>
<dbReference type="GO" id="GO:0043565">
    <property type="term" value="F:sequence-specific DNA binding"/>
    <property type="evidence" value="ECO:0007669"/>
    <property type="project" value="InterPro"/>
</dbReference>
<dbReference type="InterPro" id="IPR018060">
    <property type="entry name" value="HTH_AraC"/>
</dbReference>
<feature type="domain" description="HTH araC/xylS-type" evidence="5">
    <location>
        <begin position="160"/>
        <end position="258"/>
    </location>
</feature>